<keyword evidence="3" id="KW-1185">Reference proteome</keyword>
<dbReference type="CDD" id="cd03036">
    <property type="entry name" value="ArsC_like"/>
    <property type="match status" value="1"/>
</dbReference>
<dbReference type="NCBIfam" id="TIGR01617">
    <property type="entry name" value="arsC_related"/>
    <property type="match status" value="1"/>
</dbReference>
<dbReference type="PROSITE" id="PS51353">
    <property type="entry name" value="ARSC"/>
    <property type="match status" value="1"/>
</dbReference>
<organism evidence="2 3">
    <name type="scientific">Candidatus Pseudoramibacter fermentans</name>
    <dbReference type="NCBI Taxonomy" id="2594427"/>
    <lineage>
        <taxon>Bacteria</taxon>
        <taxon>Bacillati</taxon>
        <taxon>Bacillota</taxon>
        <taxon>Clostridia</taxon>
        <taxon>Eubacteriales</taxon>
        <taxon>Eubacteriaceae</taxon>
        <taxon>Pseudoramibacter</taxon>
    </lineage>
</organism>
<dbReference type="AlphaFoldDB" id="A0A6L5GUE1"/>
<sequence>MISRILDNVAVSKFTYDPDTDKLTTDYIGDSHHLTDEYRQNYDWDELSKPLPLFVYYPKCSTCRKAKKFLDDNGVAYQSRDIAADRLKAPELLALMGRSELPVRRFFNTSGKLYRERGLKDQVGQMSPEAAAACLAEDGMLVKRPILALPDRVILGFNEDKWRAFLNL</sequence>
<comment type="similarity">
    <text evidence="1">Belongs to the ArsC family.</text>
</comment>
<proteinExistence type="inferred from homology"/>
<dbReference type="Gene3D" id="3.40.30.10">
    <property type="entry name" value="Glutaredoxin"/>
    <property type="match status" value="1"/>
</dbReference>
<dbReference type="SUPFAM" id="SSF52833">
    <property type="entry name" value="Thioredoxin-like"/>
    <property type="match status" value="1"/>
</dbReference>
<evidence type="ECO:0000313" key="2">
    <source>
        <dbReference type="EMBL" id="MQM73420.1"/>
    </source>
</evidence>
<dbReference type="InterPro" id="IPR036249">
    <property type="entry name" value="Thioredoxin-like_sf"/>
</dbReference>
<evidence type="ECO:0000256" key="1">
    <source>
        <dbReference type="PROSITE-ProRule" id="PRU01282"/>
    </source>
</evidence>
<dbReference type="Pfam" id="PF03960">
    <property type="entry name" value="ArsC"/>
    <property type="match status" value="1"/>
</dbReference>
<dbReference type="InterPro" id="IPR006504">
    <property type="entry name" value="Tscrpt_reg_Spx/MgsR"/>
</dbReference>
<name>A0A6L5GUE1_9FIRM</name>
<gene>
    <name evidence="2" type="ORF">FRC53_08430</name>
</gene>
<dbReference type="Proteomes" id="UP000473648">
    <property type="component" value="Unassembled WGS sequence"/>
</dbReference>
<evidence type="ECO:0000313" key="3">
    <source>
        <dbReference type="Proteomes" id="UP000473648"/>
    </source>
</evidence>
<protein>
    <submittedName>
        <fullName evidence="2">Arsenate reductase family protein</fullName>
    </submittedName>
</protein>
<dbReference type="EMBL" id="VOGB01000005">
    <property type="protein sequence ID" value="MQM73420.1"/>
    <property type="molecule type" value="Genomic_DNA"/>
</dbReference>
<comment type="caution">
    <text evidence="2">The sequence shown here is derived from an EMBL/GenBank/DDBJ whole genome shotgun (WGS) entry which is preliminary data.</text>
</comment>
<dbReference type="PANTHER" id="PTHR30041">
    <property type="entry name" value="ARSENATE REDUCTASE"/>
    <property type="match status" value="1"/>
</dbReference>
<reference evidence="2" key="1">
    <citation type="journal article" date="2020" name="Appl. Environ. Microbiol.">
        <title>Medium-Chain Fatty Acid Synthesis by 'Candidatus Weimeria bifida' gen. nov., sp. nov., and 'Candidatus Pseudoramibacter fermentans' sp. nov.</title>
        <authorList>
            <person name="Scarborough M.J."/>
            <person name="Myers K.S."/>
            <person name="Donohue T.J."/>
            <person name="Noguera D.R."/>
        </authorList>
    </citation>
    <scope>NUCLEOTIDE SEQUENCE</scope>
    <source>
        <strain evidence="2">EUB1.1</strain>
    </source>
</reference>
<dbReference type="InterPro" id="IPR006660">
    <property type="entry name" value="Arsenate_reductase-like"/>
</dbReference>
<dbReference type="PANTHER" id="PTHR30041:SF8">
    <property type="entry name" value="PROTEIN YFFB"/>
    <property type="match status" value="1"/>
</dbReference>
<accession>A0A6L5GUE1</accession>